<evidence type="ECO:0000256" key="1">
    <source>
        <dbReference type="SAM" id="MobiDB-lite"/>
    </source>
</evidence>
<dbReference type="InterPro" id="IPR003593">
    <property type="entry name" value="AAA+_ATPase"/>
</dbReference>
<dbReference type="GO" id="GO:0003677">
    <property type="term" value="F:DNA binding"/>
    <property type="evidence" value="ECO:0007669"/>
    <property type="project" value="TreeGrafter"/>
</dbReference>
<keyword evidence="4" id="KW-1185">Reference proteome</keyword>
<feature type="compositionally biased region" description="Polar residues" evidence="1">
    <location>
        <begin position="110"/>
        <end position="142"/>
    </location>
</feature>
<dbReference type="EMBL" id="BHVY01000005">
    <property type="protein sequence ID" value="GIJ89400.1"/>
    <property type="molecule type" value="Genomic_DNA"/>
</dbReference>
<accession>A0A9P3BHH1</accession>
<dbReference type="CDD" id="cd00009">
    <property type="entry name" value="AAA"/>
    <property type="match status" value="1"/>
</dbReference>
<dbReference type="GO" id="GO:0005524">
    <property type="term" value="F:ATP binding"/>
    <property type="evidence" value="ECO:0007669"/>
    <property type="project" value="InterPro"/>
</dbReference>
<feature type="region of interest" description="Disordered" evidence="1">
    <location>
        <begin position="519"/>
        <end position="542"/>
    </location>
</feature>
<protein>
    <recommendedName>
        <fullName evidence="2">AAA+ ATPase domain-containing protein</fullName>
    </recommendedName>
</protein>
<evidence type="ECO:0000313" key="4">
    <source>
        <dbReference type="Proteomes" id="UP001043456"/>
    </source>
</evidence>
<dbReference type="InterPro" id="IPR027417">
    <property type="entry name" value="P-loop_NTPase"/>
</dbReference>
<dbReference type="Gene3D" id="3.40.50.300">
    <property type="entry name" value="P-loop containing nucleotide triphosphate hydrolases"/>
    <property type="match status" value="1"/>
</dbReference>
<gene>
    <name evidence="3" type="ORF">Asppvi_008340</name>
</gene>
<feature type="compositionally biased region" description="Polar residues" evidence="1">
    <location>
        <begin position="52"/>
        <end position="73"/>
    </location>
</feature>
<feature type="compositionally biased region" description="Polar residues" evidence="1">
    <location>
        <begin position="150"/>
        <end position="164"/>
    </location>
</feature>
<dbReference type="AlphaFoldDB" id="A0A9P3BHH1"/>
<proteinExistence type="predicted"/>
<sequence length="1194" mass="131691">MSALQPMAMAEGEQPAIHPFFQRQRDLGIPRRATEDVVSSQSPGEAEARLPVQSSAQSNTSLTPSIHTPQSLDSMALEDDPNSARRKRRKTEDVNEGTRAASTEDEPHQGDNSLLLDQTLATLNTPSDKTSIKSNAGSNNATLPPGVSDVASSEPLSEPTSASDLQDPDRRIPEAANQGLQSRSPQRKTMKLTANGKLLSSPVAKQSDDTPQKKRRSKRVKAGSQGLEQGAKKLVVLKYASEPDKTKNIGQLINKIISGQTKYIPSRASVPPVPIAQKPQPPKPTHPFFLKLAQRKPDPCAEILPPSSLSQGVPGATSIPEAKSDVTRSASQPKLFSSFRPRPKSPESIHPVWPPKDLGHIRGISGDPNRQDEDLSYPLNIDQKKAKMAAVQILDEESILRTWTNLNMDDPAALRLPQRHTASGKDLQQAIVPELSGSAFPNGTNSIVSHPAISRVFSSIPQSLTAFDRGEYDMSLWTQKYAPESAAQVLQMSKEAMMLRDWLKYLMIHAVDTGKPANDIEKAKEKGDDKKRRKKRKKADQLDGFIVNSSDDDFGMSEVTDSGDDELAGGVTVSSKKTVIRSGDSDGVWRSGAGKHRTSNVILLSGPPGCGKTASVYAVAKELDFEVFEINPGNRRSAKDIVERVGDMTQNHLVHNVTAGEDTPNNLSLSVGLDAPATDESKQNKLMGFFKPAVGKKPKNDKKAGQKDSQQEGDSKRARSQKQSLILLEEADILFEEDKQFWSGVMALVSQSKRPIIITCNDENLIPLEEISFHAILRYKPPPQRPAVDYLLVLAANEGHMLKREALDDLYLATGRDLRRTIMDLNFWCQMAIGSEKSGLDWIVDRWPKSADIDQDSDPLRVVSLNTYEPSMGWFSRDMLLHNTLDSRIESTQELLYWWQVSLQEAEEMADSSSEIVSSARTTNFDATNLEHLQRLEFQSDYADMRSILDVLCAGCSLDQKLDAIDITIPALSEKQRTNYVEGYPLLQADLVPDYSTLLASIGSTFEVFMGQTFRDEHQKDTEASHARNILEKVVAPRRPDTSKATLLTAFEPLRRADHLFPPPPGRVAFSFENRLVPLCEDLAPYIRAIMAFDLRLEQYRLQLSGLLSENADGKKRMRKTRASRAALEGGSKAETRKERWLPPGTNPALILATGNREWQDLLVQTGYFTVASMGESSKECSDLASESSGDGGI</sequence>
<feature type="region of interest" description="Disordered" evidence="1">
    <location>
        <begin position="689"/>
        <end position="720"/>
    </location>
</feature>
<feature type="region of interest" description="Disordered" evidence="1">
    <location>
        <begin position="306"/>
        <end position="375"/>
    </location>
</feature>
<feature type="domain" description="AAA+ ATPase" evidence="2">
    <location>
        <begin position="598"/>
        <end position="781"/>
    </location>
</feature>
<organism evidence="3 4">
    <name type="scientific">Aspergillus pseudoviridinutans</name>
    <dbReference type="NCBI Taxonomy" id="1517512"/>
    <lineage>
        <taxon>Eukaryota</taxon>
        <taxon>Fungi</taxon>
        <taxon>Dikarya</taxon>
        <taxon>Ascomycota</taxon>
        <taxon>Pezizomycotina</taxon>
        <taxon>Eurotiomycetes</taxon>
        <taxon>Eurotiomycetidae</taxon>
        <taxon>Eurotiales</taxon>
        <taxon>Aspergillaceae</taxon>
        <taxon>Aspergillus</taxon>
        <taxon>Aspergillus subgen. Fumigati</taxon>
    </lineage>
</organism>
<dbReference type="GO" id="GO:0016887">
    <property type="term" value="F:ATP hydrolysis activity"/>
    <property type="evidence" value="ECO:0007669"/>
    <property type="project" value="InterPro"/>
</dbReference>
<dbReference type="SMART" id="SM00382">
    <property type="entry name" value="AAA"/>
    <property type="match status" value="1"/>
</dbReference>
<feature type="region of interest" description="Disordered" evidence="1">
    <location>
        <begin position="1115"/>
        <end position="1141"/>
    </location>
</feature>
<evidence type="ECO:0000259" key="2">
    <source>
        <dbReference type="SMART" id="SM00382"/>
    </source>
</evidence>
<evidence type="ECO:0000313" key="3">
    <source>
        <dbReference type="EMBL" id="GIJ89400.1"/>
    </source>
</evidence>
<dbReference type="PANTHER" id="PTHR23389">
    <property type="entry name" value="CHROMOSOME TRANSMISSION FIDELITY FACTOR 18"/>
    <property type="match status" value="1"/>
</dbReference>
<dbReference type="PANTHER" id="PTHR23389:SF21">
    <property type="entry name" value="ATPASE FAMILY AAA DOMAIN-CONTAINING PROTEIN 5"/>
    <property type="match status" value="1"/>
</dbReference>
<dbReference type="OrthoDB" id="10064318at2759"/>
<dbReference type="InterPro" id="IPR003959">
    <property type="entry name" value="ATPase_AAA_core"/>
</dbReference>
<dbReference type="RefSeq" id="XP_043160146.1">
    <property type="nucleotide sequence ID" value="XM_043304211.1"/>
</dbReference>
<dbReference type="GeneID" id="67006950"/>
<dbReference type="GO" id="GO:0005634">
    <property type="term" value="C:nucleus"/>
    <property type="evidence" value="ECO:0007669"/>
    <property type="project" value="TreeGrafter"/>
</dbReference>
<reference evidence="3 4" key="1">
    <citation type="submission" date="2018-10" db="EMBL/GenBank/DDBJ databases">
        <title>Pan-genome distribution and transcriptional activeness of fungal secondary metabolism genes in Aspergillus section Fumigati.</title>
        <authorList>
            <person name="Takahashi H."/>
            <person name="Umemura M."/>
            <person name="Ninomiya A."/>
            <person name="Kusuya Y."/>
            <person name="Urayama S."/>
            <person name="Shimizu M."/>
            <person name="Watanabe A."/>
            <person name="Kamei K."/>
            <person name="Yaguchi T."/>
            <person name="Hagiwara D."/>
        </authorList>
    </citation>
    <scope>NUCLEOTIDE SEQUENCE [LARGE SCALE GENOMIC DNA]</scope>
    <source>
        <strain evidence="3 4">IFM 55266</strain>
    </source>
</reference>
<comment type="caution">
    <text evidence="3">The sequence shown here is derived from an EMBL/GenBank/DDBJ whole genome shotgun (WGS) entry which is preliminary data.</text>
</comment>
<dbReference type="Pfam" id="PF00004">
    <property type="entry name" value="AAA"/>
    <property type="match status" value="1"/>
</dbReference>
<feature type="region of interest" description="Disordered" evidence="1">
    <location>
        <begin position="1"/>
        <end position="226"/>
    </location>
</feature>
<dbReference type="Proteomes" id="UP001043456">
    <property type="component" value="Unassembled WGS sequence"/>
</dbReference>
<feature type="compositionally biased region" description="Basic and acidic residues" evidence="1">
    <location>
        <begin position="519"/>
        <end position="530"/>
    </location>
</feature>
<dbReference type="SUPFAM" id="SSF52540">
    <property type="entry name" value="P-loop containing nucleoside triphosphate hydrolases"/>
    <property type="match status" value="1"/>
</dbReference>
<name>A0A9P3BHH1_9EURO</name>
<feature type="compositionally biased region" description="Basic and acidic residues" evidence="1">
    <location>
        <begin position="701"/>
        <end position="717"/>
    </location>
</feature>
<feature type="compositionally biased region" description="Basic and acidic residues" evidence="1">
    <location>
        <begin position="1132"/>
        <end position="1141"/>
    </location>
</feature>
<feature type="compositionally biased region" description="Basic and acidic residues" evidence="1">
    <location>
        <begin position="23"/>
        <end position="35"/>
    </location>
</feature>